<evidence type="ECO:0000313" key="2">
    <source>
        <dbReference type="EMBL" id="ROP38951.1"/>
    </source>
</evidence>
<dbReference type="RefSeq" id="WP_148088854.1">
    <property type="nucleotide sequence ID" value="NZ_RJKM01000001.1"/>
</dbReference>
<protein>
    <submittedName>
        <fullName evidence="2">Uncharacterized protein</fullName>
    </submittedName>
</protein>
<dbReference type="AlphaFoldDB" id="A0A3N1H940"/>
<organism evidence="2 3">
    <name type="scientific">Saccharothrix texasensis</name>
    <dbReference type="NCBI Taxonomy" id="103734"/>
    <lineage>
        <taxon>Bacteria</taxon>
        <taxon>Bacillati</taxon>
        <taxon>Actinomycetota</taxon>
        <taxon>Actinomycetes</taxon>
        <taxon>Pseudonocardiales</taxon>
        <taxon>Pseudonocardiaceae</taxon>
        <taxon>Saccharothrix</taxon>
    </lineage>
</organism>
<name>A0A3N1H940_9PSEU</name>
<accession>A0A3N1H940</accession>
<feature type="compositionally biased region" description="Pro residues" evidence="1">
    <location>
        <begin position="19"/>
        <end position="28"/>
    </location>
</feature>
<evidence type="ECO:0000256" key="1">
    <source>
        <dbReference type="SAM" id="MobiDB-lite"/>
    </source>
</evidence>
<gene>
    <name evidence="2" type="ORF">EDD40_4318</name>
</gene>
<feature type="region of interest" description="Disordered" evidence="1">
    <location>
        <begin position="1"/>
        <end position="32"/>
    </location>
</feature>
<reference evidence="2 3" key="1">
    <citation type="submission" date="2018-11" db="EMBL/GenBank/DDBJ databases">
        <title>Sequencing the genomes of 1000 actinobacteria strains.</title>
        <authorList>
            <person name="Klenk H.-P."/>
        </authorList>
    </citation>
    <scope>NUCLEOTIDE SEQUENCE [LARGE SCALE GENOMIC DNA]</scope>
    <source>
        <strain evidence="2 3">DSM 44231</strain>
    </source>
</reference>
<feature type="compositionally biased region" description="Pro residues" evidence="1">
    <location>
        <begin position="48"/>
        <end position="62"/>
    </location>
</feature>
<comment type="caution">
    <text evidence="2">The sequence shown here is derived from an EMBL/GenBank/DDBJ whole genome shotgun (WGS) entry which is preliminary data.</text>
</comment>
<dbReference type="Proteomes" id="UP000268727">
    <property type="component" value="Unassembled WGS sequence"/>
</dbReference>
<dbReference type="EMBL" id="RJKM01000001">
    <property type="protein sequence ID" value="ROP38951.1"/>
    <property type="molecule type" value="Genomic_DNA"/>
</dbReference>
<evidence type="ECO:0000313" key="3">
    <source>
        <dbReference type="Proteomes" id="UP000268727"/>
    </source>
</evidence>
<feature type="region of interest" description="Disordered" evidence="1">
    <location>
        <begin position="45"/>
        <end position="125"/>
    </location>
</feature>
<keyword evidence="3" id="KW-1185">Reference proteome</keyword>
<proteinExistence type="predicted"/>
<dbReference type="OrthoDB" id="3690716at2"/>
<sequence>MDGLGEARSGAGRFAPDGTQPPPPPPVFPDALAGLVTGERFVTKAVPPIVPPPMPAPRPGPAYVPQTRRASSREPVRAAARQVTGEPAAHVPHPGLARRQPGTASPPQAGPARREPGHAVAEPVPKKGKGGLIGCLVLLAALSGLLFNVVREIIEAVVDLVR</sequence>